<protein>
    <submittedName>
        <fullName evidence="1">Uncharacterized protein</fullName>
    </submittedName>
</protein>
<reference evidence="1" key="1">
    <citation type="submission" date="2022-04" db="EMBL/GenBank/DDBJ databases">
        <title>Genome of the entomopathogenic fungus Entomophthora muscae.</title>
        <authorList>
            <person name="Elya C."/>
            <person name="Lovett B.R."/>
            <person name="Lee E."/>
            <person name="Macias A.M."/>
            <person name="Hajek A.E."/>
            <person name="De Bivort B.L."/>
            <person name="Kasson M.T."/>
            <person name="De Fine Licht H.H."/>
            <person name="Stajich J.E."/>
        </authorList>
    </citation>
    <scope>NUCLEOTIDE SEQUENCE</scope>
    <source>
        <strain evidence="1">Berkeley</strain>
    </source>
</reference>
<proteinExistence type="predicted"/>
<evidence type="ECO:0000313" key="2">
    <source>
        <dbReference type="Proteomes" id="UP001165960"/>
    </source>
</evidence>
<gene>
    <name evidence="1" type="ORF">DSO57_1030842</name>
</gene>
<accession>A0ACC2RFV3</accession>
<dbReference type="Proteomes" id="UP001165960">
    <property type="component" value="Unassembled WGS sequence"/>
</dbReference>
<sequence>MNTVIDAYYDIYEQSNVSCPGTKAFVDTMKNLDLVDTLRERKNLYEYITYINKRLERGGNTGSRLDYILVSSTLHSNFSCLCTKDTKLSDHKAI</sequence>
<comment type="caution">
    <text evidence="1">The sequence shown here is derived from an EMBL/GenBank/DDBJ whole genome shotgun (WGS) entry which is preliminary data.</text>
</comment>
<organism evidence="1 2">
    <name type="scientific">Entomophthora muscae</name>
    <dbReference type="NCBI Taxonomy" id="34485"/>
    <lineage>
        <taxon>Eukaryota</taxon>
        <taxon>Fungi</taxon>
        <taxon>Fungi incertae sedis</taxon>
        <taxon>Zoopagomycota</taxon>
        <taxon>Entomophthoromycotina</taxon>
        <taxon>Entomophthoromycetes</taxon>
        <taxon>Entomophthorales</taxon>
        <taxon>Entomophthoraceae</taxon>
        <taxon>Entomophthora</taxon>
    </lineage>
</organism>
<name>A0ACC2RFV3_9FUNG</name>
<evidence type="ECO:0000313" key="1">
    <source>
        <dbReference type="EMBL" id="KAJ9048820.1"/>
    </source>
</evidence>
<keyword evidence="2" id="KW-1185">Reference proteome</keyword>
<dbReference type="EMBL" id="QTSX02007316">
    <property type="protein sequence ID" value="KAJ9048820.1"/>
    <property type="molecule type" value="Genomic_DNA"/>
</dbReference>